<gene>
    <name evidence="1" type="ORF">HWQ14_15535</name>
</gene>
<dbReference type="EMBL" id="CP056117">
    <property type="protein sequence ID" value="QKZ98984.1"/>
    <property type="molecule type" value="Genomic_DNA"/>
</dbReference>
<protein>
    <submittedName>
        <fullName evidence="1">Uncharacterized protein</fullName>
    </submittedName>
</protein>
<dbReference type="AlphaFoldDB" id="A0A7H8UHN1"/>
<dbReference type="RefSeq" id="WP_176610206.1">
    <property type="nucleotide sequence ID" value="NZ_CP056117.1"/>
</dbReference>
<evidence type="ECO:0000313" key="1">
    <source>
        <dbReference type="EMBL" id="QKZ98984.1"/>
    </source>
</evidence>
<proteinExistence type="predicted"/>
<dbReference type="Proteomes" id="UP000509421">
    <property type="component" value="Chromosome"/>
</dbReference>
<sequence>MKEGFYWIQHNGIMQVAYYTAGVTEDLETGQTITGVWHLTRGDDICHNGEAEIISGPLHAPLSTDC</sequence>
<reference evidence="1 2" key="1">
    <citation type="submission" date="2020-06" db="EMBL/GenBank/DDBJ databases">
        <title>Long-read sequencing of DSM26481-BlokeschLab.</title>
        <authorList>
            <person name="Blokesch M."/>
        </authorList>
    </citation>
    <scope>NUCLEOTIDE SEQUENCE [LARGE SCALE GENOMIC DNA]</scope>
    <source>
        <strain evidence="1 2">DSM 26481</strain>
    </source>
</reference>
<organism evidence="1 2">
    <name type="scientific">Enterobacter cloacae</name>
    <dbReference type="NCBI Taxonomy" id="550"/>
    <lineage>
        <taxon>Bacteria</taxon>
        <taxon>Pseudomonadati</taxon>
        <taxon>Pseudomonadota</taxon>
        <taxon>Gammaproteobacteria</taxon>
        <taxon>Enterobacterales</taxon>
        <taxon>Enterobacteriaceae</taxon>
        <taxon>Enterobacter</taxon>
        <taxon>Enterobacter cloacae complex</taxon>
    </lineage>
</organism>
<name>A0A7H8UHN1_ENTCL</name>
<accession>A0A7H8UHN1</accession>
<evidence type="ECO:0000313" key="2">
    <source>
        <dbReference type="Proteomes" id="UP000509421"/>
    </source>
</evidence>